<dbReference type="SUPFAM" id="SSF54197">
    <property type="entry name" value="HIT-like"/>
    <property type="match status" value="1"/>
</dbReference>
<reference evidence="5 6" key="1">
    <citation type="journal article" date="2015" name="BMC Microbiol.">
        <title>'Candidatus Phytoplasma phoenicium' associated with almond witches'-broom disease: from draft genome to genetic diversity among strain populations.</title>
        <authorList>
            <person name="Quaglino F."/>
            <person name="Kube M."/>
            <person name="Jawhari M."/>
            <person name="Abou-Jawdah Y."/>
            <person name="Siewert C."/>
            <person name="Choueiri E."/>
            <person name="Sobh H."/>
            <person name="Casati P."/>
            <person name="Tedeschi R."/>
            <person name="Molino Lova M."/>
            <person name="Alma A."/>
            <person name="Bianco P.A."/>
        </authorList>
    </citation>
    <scope>NUCLEOTIDE SEQUENCE [LARGE SCALE GENOMIC DNA]</scope>
    <source>
        <strain evidence="5 6">SA213</strain>
    </source>
</reference>
<dbReference type="PRINTS" id="PR00332">
    <property type="entry name" value="HISTRIAD"/>
</dbReference>
<feature type="short sequence motif" description="Histidine triad motif" evidence="2 3">
    <location>
        <begin position="96"/>
        <end position="100"/>
    </location>
</feature>
<gene>
    <name evidence="5" type="ORF">AlmWB_02580</name>
</gene>
<feature type="active site" description="Tele-AMP-histidine intermediate" evidence="1">
    <location>
        <position position="98"/>
    </location>
</feature>
<dbReference type="RefSeq" id="WP_050337323.1">
    <property type="nucleotide sequence ID" value="NZ_JPSQ01000057.1"/>
</dbReference>
<dbReference type="Pfam" id="PF01230">
    <property type="entry name" value="HIT"/>
    <property type="match status" value="1"/>
</dbReference>
<evidence type="ECO:0000256" key="2">
    <source>
        <dbReference type="PIRSR" id="PIRSR601310-3"/>
    </source>
</evidence>
<protein>
    <submittedName>
        <fullName evidence="5">Histidine triad (HIT) nucleotide-binding protein</fullName>
    </submittedName>
</protein>
<dbReference type="Gene3D" id="3.30.428.10">
    <property type="entry name" value="HIT-like"/>
    <property type="match status" value="1"/>
</dbReference>
<dbReference type="PROSITE" id="PS51084">
    <property type="entry name" value="HIT_2"/>
    <property type="match status" value="1"/>
</dbReference>
<keyword evidence="6" id="KW-1185">Reference proteome</keyword>
<dbReference type="PANTHER" id="PTHR46648">
    <property type="entry name" value="HIT FAMILY PROTEIN 1"/>
    <property type="match status" value="1"/>
</dbReference>
<evidence type="ECO:0000256" key="3">
    <source>
        <dbReference type="PROSITE-ProRule" id="PRU00464"/>
    </source>
</evidence>
<proteinExistence type="predicted"/>
<dbReference type="InterPro" id="IPR011146">
    <property type="entry name" value="HIT-like"/>
</dbReference>
<dbReference type="EMBL" id="JPSQ01000057">
    <property type="protein sequence ID" value="KND62545.1"/>
    <property type="molecule type" value="Genomic_DNA"/>
</dbReference>
<evidence type="ECO:0000313" key="5">
    <source>
        <dbReference type="EMBL" id="KND62545.1"/>
    </source>
</evidence>
<accession>A0A0L0MJS2</accession>
<evidence type="ECO:0000313" key="6">
    <source>
        <dbReference type="Proteomes" id="UP000037086"/>
    </source>
</evidence>
<dbReference type="InterPro" id="IPR036265">
    <property type="entry name" value="HIT-like_sf"/>
</dbReference>
<sequence length="148" mass="16889">MSSIFTKIIKKEIPSYILYEDDLVMAFLDITQSTKGHTLVITKKEYTNIMEVPEYVFTYLFSVVHKLSKILLKTFNASGLNLVNNNGIIAGQTVLHYHVHLILRFDLNEIQINIAKPTTNLTPSYFLNIQKQILSNISGTSLDIKKIK</sequence>
<dbReference type="AlphaFoldDB" id="A0A0L0MJS2"/>
<dbReference type="InterPro" id="IPR001310">
    <property type="entry name" value="Histidine_triad_HIT"/>
</dbReference>
<dbReference type="PATRIC" id="fig|198422.3.peg.251"/>
<evidence type="ECO:0000259" key="4">
    <source>
        <dbReference type="PROSITE" id="PS51084"/>
    </source>
</evidence>
<feature type="domain" description="HIT" evidence="4">
    <location>
        <begin position="4"/>
        <end position="112"/>
    </location>
</feature>
<evidence type="ECO:0000256" key="1">
    <source>
        <dbReference type="PIRSR" id="PIRSR601310-1"/>
    </source>
</evidence>
<dbReference type="PANTHER" id="PTHR46648:SF1">
    <property type="entry name" value="ADENOSINE 5'-MONOPHOSPHORAMIDASE HNT1"/>
    <property type="match status" value="1"/>
</dbReference>
<dbReference type="OrthoDB" id="9784774at2"/>
<name>A0A0L0MJS2_9MOLU</name>
<dbReference type="GO" id="GO:0009117">
    <property type="term" value="P:nucleotide metabolic process"/>
    <property type="evidence" value="ECO:0007669"/>
    <property type="project" value="TreeGrafter"/>
</dbReference>
<dbReference type="GO" id="GO:0003824">
    <property type="term" value="F:catalytic activity"/>
    <property type="evidence" value="ECO:0007669"/>
    <property type="project" value="InterPro"/>
</dbReference>
<dbReference type="Proteomes" id="UP000037086">
    <property type="component" value="Unassembled WGS sequence"/>
</dbReference>
<dbReference type="CDD" id="cd01277">
    <property type="entry name" value="HINT_subgroup"/>
    <property type="match status" value="1"/>
</dbReference>
<comment type="caution">
    <text evidence="5">The sequence shown here is derived from an EMBL/GenBank/DDBJ whole genome shotgun (WGS) entry which is preliminary data.</text>
</comment>
<dbReference type="InterPro" id="IPR039384">
    <property type="entry name" value="HINT"/>
</dbReference>
<organism evidence="5 6">
    <name type="scientific">Candidatus Phytoplasma phoenicium</name>
    <dbReference type="NCBI Taxonomy" id="198422"/>
    <lineage>
        <taxon>Bacteria</taxon>
        <taxon>Bacillati</taxon>
        <taxon>Mycoplasmatota</taxon>
        <taxon>Mollicutes</taxon>
        <taxon>Acholeplasmatales</taxon>
        <taxon>Acholeplasmataceae</taxon>
        <taxon>Candidatus Phytoplasma</taxon>
        <taxon>16SrIX (Pigeon pea witches'-broom group)</taxon>
    </lineage>
</organism>